<dbReference type="EMBL" id="JACHXV010000015">
    <property type="protein sequence ID" value="MBB3175027.1"/>
    <property type="molecule type" value="Genomic_DNA"/>
</dbReference>
<evidence type="ECO:0000256" key="3">
    <source>
        <dbReference type="ARBA" id="ARBA00023125"/>
    </source>
</evidence>
<dbReference type="GO" id="GO:0006351">
    <property type="term" value="P:DNA-templated transcription"/>
    <property type="evidence" value="ECO:0007669"/>
    <property type="project" value="TreeGrafter"/>
</dbReference>
<sequence>MPDRLTGLETFISAVRLGSLSAAARSLGISPTMAVRHLEALEARLGTTLLLRTTRRLSLTEAGRHFLERSERVLSDLAEAEAEASAVTVAVEGPLRVTAPAVFGMMHLADMLPGFTERYPNVSIELGLNDRVVDLLDERWDMAIRIGHLDDSTLVARKLADMRLVLCAAPAYLRRRGTPRLASELGGHDCLGYVLSERTSPSLWRFGRDGSMRVAVRGPLAADNGHVLMTAAIGGQGLLYGPRFVAADALRAGQLVEIVIDVPLADMGAAYAVSHPTRRPTARLRAWIDYLAERVRAAAADW</sequence>
<evidence type="ECO:0000313" key="7">
    <source>
        <dbReference type="EMBL" id="NVN29876.1"/>
    </source>
</evidence>
<evidence type="ECO:0000313" key="8">
    <source>
        <dbReference type="Proteomes" id="UP000557688"/>
    </source>
</evidence>
<evidence type="ECO:0000313" key="9">
    <source>
        <dbReference type="Proteomes" id="UP000565205"/>
    </source>
</evidence>
<keyword evidence="3 6" id="KW-0238">DNA-binding</keyword>
<dbReference type="Gene3D" id="1.10.10.10">
    <property type="entry name" value="Winged helix-like DNA-binding domain superfamily/Winged helix DNA-binding domain"/>
    <property type="match status" value="1"/>
</dbReference>
<dbReference type="InterPro" id="IPR005119">
    <property type="entry name" value="LysR_subst-bd"/>
</dbReference>
<dbReference type="Gene3D" id="3.40.190.290">
    <property type="match status" value="1"/>
</dbReference>
<dbReference type="GO" id="GO:0043565">
    <property type="term" value="F:sequence-specific DNA binding"/>
    <property type="evidence" value="ECO:0007669"/>
    <property type="project" value="TreeGrafter"/>
</dbReference>
<evidence type="ECO:0000259" key="5">
    <source>
        <dbReference type="PROSITE" id="PS50931"/>
    </source>
</evidence>
<dbReference type="InterPro" id="IPR036390">
    <property type="entry name" value="WH_DNA-bd_sf"/>
</dbReference>
<dbReference type="Pfam" id="PF03466">
    <property type="entry name" value="LysR_substrate"/>
    <property type="match status" value="1"/>
</dbReference>
<feature type="domain" description="HTH lysR-type" evidence="5">
    <location>
        <begin position="3"/>
        <end position="60"/>
    </location>
</feature>
<dbReference type="CDD" id="cd08422">
    <property type="entry name" value="PBP2_CrgA_like"/>
    <property type="match status" value="1"/>
</dbReference>
<dbReference type="PROSITE" id="PS50931">
    <property type="entry name" value="HTH_LYSR"/>
    <property type="match status" value="1"/>
</dbReference>
<keyword evidence="2" id="KW-0805">Transcription regulation</keyword>
<organism evidence="7 9">
    <name type="scientific">Endobacter medicaginis</name>
    <dbReference type="NCBI Taxonomy" id="1181271"/>
    <lineage>
        <taxon>Bacteria</taxon>
        <taxon>Pseudomonadati</taxon>
        <taxon>Pseudomonadota</taxon>
        <taxon>Alphaproteobacteria</taxon>
        <taxon>Acetobacterales</taxon>
        <taxon>Acetobacteraceae</taxon>
        <taxon>Endobacter</taxon>
    </lineage>
</organism>
<dbReference type="InterPro" id="IPR058163">
    <property type="entry name" value="LysR-type_TF_proteobact-type"/>
</dbReference>
<reference evidence="6 8" key="2">
    <citation type="submission" date="2020-08" db="EMBL/GenBank/DDBJ databases">
        <title>Genomic Encyclopedia of Type Strains, Phase III (KMG-III): the genomes of soil and plant-associated and newly described type strains.</title>
        <authorList>
            <person name="Whitman W."/>
        </authorList>
    </citation>
    <scope>NUCLEOTIDE SEQUENCE [LARGE SCALE GENOMIC DNA]</scope>
    <source>
        <strain evidence="6 8">CECT 8088</strain>
    </source>
</reference>
<dbReference type="GO" id="GO:0003700">
    <property type="term" value="F:DNA-binding transcription factor activity"/>
    <property type="evidence" value="ECO:0007669"/>
    <property type="project" value="InterPro"/>
</dbReference>
<dbReference type="PANTHER" id="PTHR30537">
    <property type="entry name" value="HTH-TYPE TRANSCRIPTIONAL REGULATOR"/>
    <property type="match status" value="1"/>
</dbReference>
<dbReference type="InterPro" id="IPR036388">
    <property type="entry name" value="WH-like_DNA-bd_sf"/>
</dbReference>
<dbReference type="Proteomes" id="UP000565205">
    <property type="component" value="Unassembled WGS sequence"/>
</dbReference>
<keyword evidence="4" id="KW-0804">Transcription</keyword>
<evidence type="ECO:0000256" key="2">
    <source>
        <dbReference type="ARBA" id="ARBA00023015"/>
    </source>
</evidence>
<comment type="caution">
    <text evidence="7">The sequence shown here is derived from an EMBL/GenBank/DDBJ whole genome shotgun (WGS) entry which is preliminary data.</text>
</comment>
<dbReference type="Proteomes" id="UP000557688">
    <property type="component" value="Unassembled WGS sequence"/>
</dbReference>
<dbReference type="EMBL" id="JABXXQ010000078">
    <property type="protein sequence ID" value="NVN29876.1"/>
    <property type="molecule type" value="Genomic_DNA"/>
</dbReference>
<comment type="similarity">
    <text evidence="1">Belongs to the LysR transcriptional regulatory family.</text>
</comment>
<dbReference type="RefSeq" id="WP_176622939.1">
    <property type="nucleotide sequence ID" value="NZ_JABXXQ010000078.1"/>
</dbReference>
<dbReference type="FunFam" id="1.10.10.10:FF:000001">
    <property type="entry name" value="LysR family transcriptional regulator"/>
    <property type="match status" value="1"/>
</dbReference>
<gene>
    <name evidence="6" type="ORF">FHR90_002874</name>
    <name evidence="7" type="ORF">HUK83_05945</name>
</gene>
<evidence type="ECO:0000313" key="6">
    <source>
        <dbReference type="EMBL" id="MBB3175027.1"/>
    </source>
</evidence>
<accession>A0A850NPT9</accession>
<dbReference type="Pfam" id="PF00126">
    <property type="entry name" value="HTH_1"/>
    <property type="match status" value="1"/>
</dbReference>
<dbReference type="InterPro" id="IPR000847">
    <property type="entry name" value="LysR_HTH_N"/>
</dbReference>
<dbReference type="SUPFAM" id="SSF46785">
    <property type="entry name" value="Winged helix' DNA-binding domain"/>
    <property type="match status" value="1"/>
</dbReference>
<evidence type="ECO:0000256" key="1">
    <source>
        <dbReference type="ARBA" id="ARBA00009437"/>
    </source>
</evidence>
<keyword evidence="8" id="KW-1185">Reference proteome</keyword>
<evidence type="ECO:0000256" key="4">
    <source>
        <dbReference type="ARBA" id="ARBA00023163"/>
    </source>
</evidence>
<name>A0A850NPT9_9PROT</name>
<dbReference type="PANTHER" id="PTHR30537:SF5">
    <property type="entry name" value="HTH-TYPE TRANSCRIPTIONAL ACTIVATOR TTDR-RELATED"/>
    <property type="match status" value="1"/>
</dbReference>
<dbReference type="SUPFAM" id="SSF53850">
    <property type="entry name" value="Periplasmic binding protein-like II"/>
    <property type="match status" value="1"/>
</dbReference>
<reference evidence="7 9" key="1">
    <citation type="submission" date="2020-06" db="EMBL/GenBank/DDBJ databases">
        <title>Description of novel acetic acid bacteria.</title>
        <authorList>
            <person name="Sombolestani A."/>
        </authorList>
    </citation>
    <scope>NUCLEOTIDE SEQUENCE [LARGE SCALE GENOMIC DNA]</scope>
    <source>
        <strain evidence="7 9">LMG 26838</strain>
    </source>
</reference>
<dbReference type="AlphaFoldDB" id="A0A850NPT9"/>
<proteinExistence type="inferred from homology"/>
<protein>
    <submittedName>
        <fullName evidence="6">DNA-binding transcriptional LysR family regulator</fullName>
    </submittedName>
    <submittedName>
        <fullName evidence="7">LysR family transcriptional regulator</fullName>
    </submittedName>
</protein>